<dbReference type="InterPro" id="IPR000160">
    <property type="entry name" value="GGDEF_dom"/>
</dbReference>
<name>A0ABY8CYC4_9HYPH</name>
<dbReference type="InterPro" id="IPR029787">
    <property type="entry name" value="Nucleotide_cyclase"/>
</dbReference>
<keyword evidence="3" id="KW-1185">Reference proteome</keyword>
<protein>
    <submittedName>
        <fullName evidence="2">Diguanylate cyclase</fullName>
        <ecNumber evidence="2">2.7.7.65</ecNumber>
    </submittedName>
</protein>
<gene>
    <name evidence="2" type="ORF">PYH38_005217</name>
</gene>
<evidence type="ECO:0000259" key="1">
    <source>
        <dbReference type="SMART" id="SM00267"/>
    </source>
</evidence>
<dbReference type="InterPro" id="IPR043128">
    <property type="entry name" value="Rev_trsase/Diguanyl_cyclase"/>
</dbReference>
<proteinExistence type="predicted"/>
<dbReference type="EC" id="2.7.7.65" evidence="2"/>
<dbReference type="Gene3D" id="3.30.70.270">
    <property type="match status" value="1"/>
</dbReference>
<feature type="domain" description="GGDEF" evidence="1">
    <location>
        <begin position="171"/>
        <end position="341"/>
    </location>
</feature>
<reference evidence="2 3" key="1">
    <citation type="submission" date="2023-03" db="EMBL/GenBank/DDBJ databases">
        <authorList>
            <person name="Kaur S."/>
            <person name="Espinosa-Saiz D."/>
            <person name="Velazquez E."/>
            <person name="Menendez E."/>
            <person name="diCenzo G.C."/>
        </authorList>
    </citation>
    <scope>NUCLEOTIDE SEQUENCE [LARGE SCALE GENOMIC DNA]</scope>
    <source>
        <strain evidence="2 3">LMG 27395</strain>
    </source>
</reference>
<dbReference type="RefSeq" id="WP_280733626.1">
    <property type="nucleotide sequence ID" value="NZ_CP120368.1"/>
</dbReference>
<dbReference type="Proteomes" id="UP001235547">
    <property type="component" value="Chromosome 1"/>
</dbReference>
<keyword evidence="2" id="KW-0808">Transferase</keyword>
<evidence type="ECO:0000313" key="2">
    <source>
        <dbReference type="EMBL" id="WEX82872.1"/>
    </source>
</evidence>
<dbReference type="GO" id="GO:0052621">
    <property type="term" value="F:diguanylate cyclase activity"/>
    <property type="evidence" value="ECO:0007669"/>
    <property type="project" value="UniProtKB-EC"/>
</dbReference>
<dbReference type="SUPFAM" id="SSF55073">
    <property type="entry name" value="Nucleotide cyclase"/>
    <property type="match status" value="1"/>
</dbReference>
<organism evidence="2 3">
    <name type="scientific">Sinorhizobium numidicum</name>
    <dbReference type="NCBI Taxonomy" id="680248"/>
    <lineage>
        <taxon>Bacteria</taxon>
        <taxon>Pseudomonadati</taxon>
        <taxon>Pseudomonadota</taxon>
        <taxon>Alphaproteobacteria</taxon>
        <taxon>Hyphomicrobiales</taxon>
        <taxon>Rhizobiaceae</taxon>
        <taxon>Sinorhizobium/Ensifer group</taxon>
        <taxon>Sinorhizobium</taxon>
    </lineage>
</organism>
<evidence type="ECO:0000313" key="3">
    <source>
        <dbReference type="Proteomes" id="UP001235547"/>
    </source>
</evidence>
<dbReference type="SMART" id="SM00267">
    <property type="entry name" value="GGDEF"/>
    <property type="match status" value="1"/>
</dbReference>
<accession>A0ABY8CYC4</accession>
<sequence>MAIASPSPKQVAQQIRRDLYYNAFATLERMQIDASPINYELMCEIISGNNPELREKFARLGKDITEEDLDVLARIYLPHHFGKSIHDESADRIQSELTTLKASLQSGQTSLSSYTSMLGQATGSFSSIDPTDMKKIQSQLQAIRQATEIQQSKSTEILESVSTQMSAFAAIASDLDEFERMKFTHIATKLANRRGFNKKLADLYGGERYPDGASLILCNLLVLEPFERKELLKVKEAILQRLGPLVSQTVQATDCAAWLDRPQVGIIVSTSAEAEIRRIAEQVRNSCLRVFNSQRQGMPVVAARFGCSTTYEADTAFDLVNNAEKALEIATETADDKVVFFANSEAGGARKDWMLYRR</sequence>
<dbReference type="Pfam" id="PF00990">
    <property type="entry name" value="GGDEF"/>
    <property type="match status" value="1"/>
</dbReference>
<keyword evidence="2" id="KW-0548">Nucleotidyltransferase</keyword>
<dbReference type="EMBL" id="CP120371">
    <property type="protein sequence ID" value="WEX82872.1"/>
    <property type="molecule type" value="Genomic_DNA"/>
</dbReference>